<evidence type="ECO:0000313" key="10">
    <source>
        <dbReference type="Proteomes" id="UP000249619"/>
    </source>
</evidence>
<dbReference type="GO" id="GO:0007052">
    <property type="term" value="P:mitotic spindle organization"/>
    <property type="evidence" value="ECO:0007669"/>
    <property type="project" value="TreeGrafter"/>
</dbReference>
<evidence type="ECO:0000256" key="5">
    <source>
        <dbReference type="ARBA" id="ARBA00023242"/>
    </source>
</evidence>
<comment type="caution">
    <text evidence="9">The sequence shown here is derived from an EMBL/GenBank/DDBJ whole genome shotgun (WGS) entry which is preliminary data.</text>
</comment>
<dbReference type="Pfam" id="PF05837">
    <property type="entry name" value="CENP-H"/>
    <property type="match status" value="1"/>
</dbReference>
<proteinExistence type="inferred from homology"/>
<keyword evidence="3" id="KW-0158">Chromosome</keyword>
<keyword evidence="4" id="KW-0995">Kinetochore</keyword>
<feature type="domain" description="Centromere protein H C-terminal" evidence="8">
    <location>
        <begin position="3"/>
        <end position="116"/>
    </location>
</feature>
<evidence type="ECO:0000256" key="7">
    <source>
        <dbReference type="ARBA" id="ARBA00025735"/>
    </source>
</evidence>
<organism evidence="9 10">
    <name type="scientific">Stemphylium lycopersici</name>
    <name type="common">Tomato gray leaf spot disease fungus</name>
    <name type="synonym">Thyrospora lycopersici</name>
    <dbReference type="NCBI Taxonomy" id="183478"/>
    <lineage>
        <taxon>Eukaryota</taxon>
        <taxon>Fungi</taxon>
        <taxon>Dikarya</taxon>
        <taxon>Ascomycota</taxon>
        <taxon>Pezizomycotina</taxon>
        <taxon>Dothideomycetes</taxon>
        <taxon>Pleosporomycetidae</taxon>
        <taxon>Pleosporales</taxon>
        <taxon>Pleosporineae</taxon>
        <taxon>Pleosporaceae</taxon>
        <taxon>Stemphylium</taxon>
    </lineage>
</organism>
<gene>
    <name evidence="9" type="ORF">DDE83_000316</name>
</gene>
<comment type="subcellular location">
    <subcellularLocation>
        <location evidence="2">Chromosome</location>
        <location evidence="2">Centromere</location>
        <location evidence="2">Kinetochore</location>
    </subcellularLocation>
    <subcellularLocation>
        <location evidence="1">Nucleus</location>
    </subcellularLocation>
</comment>
<dbReference type="GO" id="GO:0000776">
    <property type="term" value="C:kinetochore"/>
    <property type="evidence" value="ECO:0007669"/>
    <property type="project" value="UniProtKB-KW"/>
</dbReference>
<dbReference type="AlphaFoldDB" id="A0A364NG03"/>
<sequence length="119" mass="13015">MGENDTVSMIHGSQTSKLVATAQALSKAEQENIVANQKNRELAQTMLALAEEMRAQSVRDIEDAQLRSQVDAVDKQLKDSRRRVKTLRGILSGMIVGSGINWAADDGLSELVMEDEEDG</sequence>
<name>A0A364NG03_STELY</name>
<dbReference type="GO" id="GO:0005634">
    <property type="term" value="C:nucleus"/>
    <property type="evidence" value="ECO:0007669"/>
    <property type="project" value="UniProtKB-SubCell"/>
</dbReference>
<keyword evidence="6" id="KW-0137">Centromere</keyword>
<evidence type="ECO:0000256" key="3">
    <source>
        <dbReference type="ARBA" id="ARBA00022454"/>
    </source>
</evidence>
<dbReference type="GO" id="GO:0051382">
    <property type="term" value="P:kinetochore assembly"/>
    <property type="evidence" value="ECO:0007669"/>
    <property type="project" value="InterPro"/>
</dbReference>
<dbReference type="InterPro" id="IPR008426">
    <property type="entry name" value="CENP-H_C"/>
</dbReference>
<accession>A0A364NG03</accession>
<dbReference type="Proteomes" id="UP000249619">
    <property type="component" value="Unassembled WGS sequence"/>
</dbReference>
<evidence type="ECO:0000256" key="1">
    <source>
        <dbReference type="ARBA" id="ARBA00004123"/>
    </source>
</evidence>
<dbReference type="EMBL" id="QGDH01000004">
    <property type="protein sequence ID" value="RAR16190.1"/>
    <property type="molecule type" value="Genomic_DNA"/>
</dbReference>
<dbReference type="PANTHER" id="PTHR48122">
    <property type="entry name" value="CENTROMERE PROTEIN H"/>
    <property type="match status" value="1"/>
</dbReference>
<dbReference type="PANTHER" id="PTHR48122:SF1">
    <property type="entry name" value="CENTROMERE PROTEIN H"/>
    <property type="match status" value="1"/>
</dbReference>
<evidence type="ECO:0000313" key="9">
    <source>
        <dbReference type="EMBL" id="RAR16190.1"/>
    </source>
</evidence>
<evidence type="ECO:0000256" key="2">
    <source>
        <dbReference type="ARBA" id="ARBA00004629"/>
    </source>
</evidence>
<evidence type="ECO:0000259" key="8">
    <source>
        <dbReference type="Pfam" id="PF05837"/>
    </source>
</evidence>
<comment type="similarity">
    <text evidence="7">Belongs to the CENP-H/MCM16 family.</text>
</comment>
<reference evidence="10" key="1">
    <citation type="submission" date="2018-05" db="EMBL/GenBank/DDBJ databases">
        <title>Draft genome sequence of Stemphylium lycopersici strain CIDEFI 213.</title>
        <authorList>
            <person name="Medina R."/>
            <person name="Franco M.E.E."/>
            <person name="Lucentini C.G."/>
            <person name="Saparrat M.C.N."/>
            <person name="Balatti P.A."/>
        </authorList>
    </citation>
    <scope>NUCLEOTIDE SEQUENCE [LARGE SCALE GENOMIC DNA]</scope>
    <source>
        <strain evidence="10">CIDEFI 213</strain>
    </source>
</reference>
<dbReference type="OrthoDB" id="2274804at2759"/>
<protein>
    <recommendedName>
        <fullName evidence="8">Centromere protein H C-terminal domain-containing protein</fullName>
    </recommendedName>
</protein>
<keyword evidence="5" id="KW-0539">Nucleus</keyword>
<evidence type="ECO:0000256" key="4">
    <source>
        <dbReference type="ARBA" id="ARBA00022838"/>
    </source>
</evidence>
<keyword evidence="10" id="KW-1185">Reference proteome</keyword>
<evidence type="ECO:0000256" key="6">
    <source>
        <dbReference type="ARBA" id="ARBA00023328"/>
    </source>
</evidence>
<dbReference type="GO" id="GO:0043515">
    <property type="term" value="F:kinetochore binding"/>
    <property type="evidence" value="ECO:0007669"/>
    <property type="project" value="TreeGrafter"/>
</dbReference>
<dbReference type="InterPro" id="IPR040034">
    <property type="entry name" value="CENP-H"/>
</dbReference>
<dbReference type="GO" id="GO:0007059">
    <property type="term" value="P:chromosome segregation"/>
    <property type="evidence" value="ECO:0007669"/>
    <property type="project" value="TreeGrafter"/>
</dbReference>